<organism evidence="12 13">
    <name type="scientific">Branchiostoma floridae</name>
    <name type="common">Florida lancelet</name>
    <name type="synonym">Amphioxus</name>
    <dbReference type="NCBI Taxonomy" id="7739"/>
    <lineage>
        <taxon>Eukaryota</taxon>
        <taxon>Metazoa</taxon>
        <taxon>Chordata</taxon>
        <taxon>Cephalochordata</taxon>
        <taxon>Leptocardii</taxon>
        <taxon>Amphioxiformes</taxon>
        <taxon>Branchiostomatidae</taxon>
        <taxon>Branchiostoma</taxon>
    </lineage>
</organism>
<feature type="region of interest" description="Disordered" evidence="10">
    <location>
        <begin position="1414"/>
        <end position="1435"/>
    </location>
</feature>
<feature type="compositionally biased region" description="Polar residues" evidence="10">
    <location>
        <begin position="258"/>
        <end position="276"/>
    </location>
</feature>
<keyword evidence="6" id="KW-0206">Cytoskeleton</keyword>
<comment type="subcellular location">
    <subcellularLocation>
        <location evidence="1">Cytoplasm</location>
        <location evidence="1">Cytoskeleton</location>
    </subcellularLocation>
</comment>
<dbReference type="GO" id="GO:0003779">
    <property type="term" value="F:actin binding"/>
    <property type="evidence" value="ECO:0000318"/>
    <property type="project" value="GO_Central"/>
</dbReference>
<evidence type="ECO:0000256" key="5">
    <source>
        <dbReference type="ARBA" id="ARBA00023203"/>
    </source>
</evidence>
<dbReference type="GO" id="GO:0005634">
    <property type="term" value="C:nucleus"/>
    <property type="evidence" value="ECO:0000318"/>
    <property type="project" value="GO_Central"/>
</dbReference>
<evidence type="ECO:0000256" key="4">
    <source>
        <dbReference type="ARBA" id="ARBA00022553"/>
    </source>
</evidence>
<feature type="region of interest" description="Disordered" evidence="10">
    <location>
        <begin position="1129"/>
        <end position="1174"/>
    </location>
</feature>
<evidence type="ECO:0000256" key="9">
    <source>
        <dbReference type="ARBA" id="ARBA00069693"/>
    </source>
</evidence>
<keyword evidence="4" id="KW-0597">Phosphoprotein</keyword>
<dbReference type="SMART" id="SM00228">
    <property type="entry name" value="PDZ"/>
    <property type="match status" value="1"/>
</dbReference>
<evidence type="ECO:0000259" key="11">
    <source>
        <dbReference type="PROSITE" id="PS50106"/>
    </source>
</evidence>
<feature type="domain" description="PDZ" evidence="11">
    <location>
        <begin position="14"/>
        <end position="88"/>
    </location>
</feature>
<feature type="compositionally biased region" description="Polar residues" evidence="10">
    <location>
        <begin position="392"/>
        <end position="412"/>
    </location>
</feature>
<feature type="compositionally biased region" description="Polar residues" evidence="10">
    <location>
        <begin position="373"/>
        <end position="384"/>
    </location>
</feature>
<dbReference type="PANTHER" id="PTHR24217">
    <property type="entry name" value="PUTATIVE-RELATED"/>
    <property type="match status" value="1"/>
</dbReference>
<gene>
    <name evidence="13" type="primary">LOC118410855</name>
</gene>
<evidence type="ECO:0000256" key="1">
    <source>
        <dbReference type="ARBA" id="ARBA00004245"/>
    </source>
</evidence>
<reference evidence="13" key="2">
    <citation type="submission" date="2025-08" db="UniProtKB">
        <authorList>
            <consortium name="RefSeq"/>
        </authorList>
    </citation>
    <scope>IDENTIFICATION</scope>
    <source>
        <strain evidence="13">S238N-H82</strain>
        <tissue evidence="13">Testes</tissue>
    </source>
</reference>
<protein>
    <recommendedName>
        <fullName evidence="9">Synaptopodin 2-like protein</fullName>
    </recommendedName>
</protein>
<feature type="compositionally biased region" description="Polar residues" evidence="10">
    <location>
        <begin position="634"/>
        <end position="650"/>
    </location>
</feature>
<accession>A0A9J7KRU8</accession>
<dbReference type="InterPro" id="IPR051976">
    <property type="entry name" value="Synaptopodin_domain"/>
</dbReference>
<dbReference type="GO" id="GO:0032233">
    <property type="term" value="P:positive regulation of actin filament bundle assembly"/>
    <property type="evidence" value="ECO:0000318"/>
    <property type="project" value="GO_Central"/>
</dbReference>
<comment type="similarity">
    <text evidence="7">Belongs to the synaptopodin family.</text>
</comment>
<comment type="function">
    <text evidence="8">Actin-associated protein that may play a role in modulating actin-based shape.</text>
</comment>
<keyword evidence="12" id="KW-1185">Reference proteome</keyword>
<feature type="region of interest" description="Disordered" evidence="10">
    <location>
        <begin position="194"/>
        <end position="433"/>
    </location>
</feature>
<dbReference type="OrthoDB" id="6502734at2759"/>
<dbReference type="InterPro" id="IPR001478">
    <property type="entry name" value="PDZ"/>
</dbReference>
<feature type="region of interest" description="Disordered" evidence="10">
    <location>
        <begin position="1210"/>
        <end position="1341"/>
    </location>
</feature>
<evidence type="ECO:0000313" key="13">
    <source>
        <dbReference type="RefSeq" id="XP_035668605.1"/>
    </source>
</evidence>
<dbReference type="GO" id="GO:0030018">
    <property type="term" value="C:Z disc"/>
    <property type="evidence" value="ECO:0000318"/>
    <property type="project" value="GO_Central"/>
</dbReference>
<feature type="compositionally biased region" description="Low complexity" evidence="10">
    <location>
        <begin position="668"/>
        <end position="680"/>
    </location>
</feature>
<evidence type="ECO:0000256" key="3">
    <source>
        <dbReference type="ARBA" id="ARBA00022490"/>
    </source>
</evidence>
<feature type="compositionally biased region" description="Low complexity" evidence="10">
    <location>
        <begin position="320"/>
        <end position="329"/>
    </location>
</feature>
<reference evidence="12" key="1">
    <citation type="journal article" date="2020" name="Nat. Ecol. Evol.">
        <title>Deeply conserved synteny resolves early events in vertebrate evolution.</title>
        <authorList>
            <person name="Simakov O."/>
            <person name="Marletaz F."/>
            <person name="Yue J.X."/>
            <person name="O'Connell B."/>
            <person name="Jenkins J."/>
            <person name="Brandt A."/>
            <person name="Calef R."/>
            <person name="Tung C.H."/>
            <person name="Huang T.K."/>
            <person name="Schmutz J."/>
            <person name="Satoh N."/>
            <person name="Yu J.K."/>
            <person name="Putnam N.H."/>
            <person name="Green R.E."/>
            <person name="Rokhsar D.S."/>
        </authorList>
    </citation>
    <scope>NUCLEOTIDE SEQUENCE [LARGE SCALE GENOMIC DNA]</scope>
    <source>
        <strain evidence="12">S238N-H82</strain>
    </source>
</reference>
<evidence type="ECO:0000256" key="2">
    <source>
        <dbReference type="ARBA" id="ARBA00022481"/>
    </source>
</evidence>
<keyword evidence="2" id="KW-0488">Methylation</keyword>
<feature type="region of interest" description="Disordered" evidence="10">
    <location>
        <begin position="923"/>
        <end position="946"/>
    </location>
</feature>
<dbReference type="InterPro" id="IPR036034">
    <property type="entry name" value="PDZ_sf"/>
</dbReference>
<dbReference type="GO" id="GO:0015629">
    <property type="term" value="C:actin cytoskeleton"/>
    <property type="evidence" value="ECO:0000318"/>
    <property type="project" value="GO_Central"/>
</dbReference>
<feature type="compositionally biased region" description="Polar residues" evidence="10">
    <location>
        <begin position="474"/>
        <end position="491"/>
    </location>
</feature>
<evidence type="ECO:0000256" key="8">
    <source>
        <dbReference type="ARBA" id="ARBA00057136"/>
    </source>
</evidence>
<evidence type="ECO:0000313" key="12">
    <source>
        <dbReference type="Proteomes" id="UP000001554"/>
    </source>
</evidence>
<dbReference type="FunFam" id="2.30.42.10:FF:000137">
    <property type="entry name" value="Synaptopodin 2-like a"/>
    <property type="match status" value="1"/>
</dbReference>
<feature type="compositionally biased region" description="Low complexity" evidence="10">
    <location>
        <begin position="417"/>
        <end position="426"/>
    </location>
</feature>
<proteinExistence type="inferred from homology"/>
<evidence type="ECO:0000256" key="7">
    <source>
        <dbReference type="ARBA" id="ARBA00038161"/>
    </source>
</evidence>
<dbReference type="PANTHER" id="PTHR24217:SF0">
    <property type="entry name" value="PDZ DOMAIN-CONTAINING PROTEIN"/>
    <property type="match status" value="1"/>
</dbReference>
<sequence length="1555" mass="170748">MVKGERLTAVLTGGPPWGFRLSGGLEVKQPLKVAKVRKKSKAHGSGLQEGDEVLAVNGAPCQDVTHKDCMGIVEGSTDRLELEVLRKRPTYNVQQAGQTTEQEESGSKLEIKVNSVAKKDKQHVSTLQIKPVTVSASSVKSESRREVSAITVAKEESSQQSQVVRSTESEYSTLERKSKNVSKVNGLGQVSVFSGSARTEEEESGERKTQGFSYLKPGDIRSLGQSGSPEDKQKRAPPPTAARSSQEYPVNPPPSYSRALNESQYQQAYSPTSGQPGDQPFEEQEPPSSAFRSVRPPGPIKLEPQQGHGINSQPGHLLRQQQQIQEPQPVTATQPAVQRPTPIRQQPATVYQPERQAGSPHTWSAGVPKQEPVPSSQPAIQQPAGSYPFDQPTPSYSQPPASAPTYTWNPTGRSKPKTPITPTTPTEASPNKVFSVFDVGATWEPPKEEETGNMMNAKPKAPMFKVKKFDFKPQTWSEGSSSGRPMTQEDFQTMDLPLGPMGQYRNKQREMLAYEKSGAVWSPSGTTPVSGPKSWSPGGGEVQERPHEVREQPWSPTGRPQAPHVQSPQPAPAVWSPGGGGGQAPRAAQPVSFHPGGGTEDHGPQPTSNGVWRPSQMPPSSQGYYSGERDSGIWSPTGTQATAPSRSFNDTDGHGSPASFDPRPKMVSAQSSSARSAAASLKKPGDLTPAPTGDKQPGPALVATGPVMMNGTVHVNIEWQNEPKSNGYGVRTPATITLEEPLKVSDEEDLYPPEERYKVKICHRLARALLSRHNRFSRGGRMFWKRRLRAHKWEADPFGPAVHPRDATPQEFRPGVDVPDVPEDLYQLVLEEIREGPADDDVDETDLDYPYNSPGAPGRGGKAVGPTRVGPLPSYLNIQEEQTRNASEHFMTVKPTPALTSQEPLKPTLQTLPTRSYLEIQKEAKPEPENAAEKEKKQKQRLHPKSISEYYNLPPEAALPEKDTTKRIPVSEIEPINFNVDLEDKSRCTHQTPEMLSHDAARRLAEATFFEEGKGANMFMKRMERMSKYVIDESNVKKAPPKPQVSPNVPQYQYQKQQQQQQKGTPTVQEMKEMMSQVTYKRPPKSPWEAAMEGSGKIDDAFSHIRGNKLLLDVPPGSQQEYDPFDPTLPFPGSQPTDLGGEGVPSWTSQDGMSMNEKSTSPTGPQFKDYNAKPRGWVSSGGGYLSDQLATDYESDTNLSTASAPSRQQLFKVSKVPTAAGSARQLRPQHLYMGHGQPPQPRPMSPMRPLTPQRPTTPPYWPSSRSSTPTPYWQRKATPPEVAPRSQSRSPGPGTASTSSWRWTIPRSEATPKKKSPTKAPTPFTVAAFQPSPSPRATSPVDVSWRRTMSLTAGTPDYGVPPERSPTHFTQASFLHSRQQVPMEKLGKGAKMFQKQKERSEKFVIDENTVARTPIRRAERERSSSSSSSSHVSKARLTPWEAAATMGTVDPAFSSIDVEMKVHGSPYKARVAHTVMDAAGSKAMPSPPAEWKRTQMNGQQWSPTVASYVTKPRFDARQMSMSPTIQPARVTPFAFTYNPSIKAWSPQHGMRGAEE</sequence>
<dbReference type="KEGG" id="bfo:118410855"/>
<feature type="compositionally biased region" description="Basic and acidic residues" evidence="10">
    <location>
        <begin position="923"/>
        <end position="936"/>
    </location>
</feature>
<feature type="compositionally biased region" description="Basic and acidic residues" evidence="10">
    <location>
        <begin position="542"/>
        <end position="551"/>
    </location>
</feature>
<dbReference type="RefSeq" id="XP_035668605.1">
    <property type="nucleotide sequence ID" value="XM_035812712.1"/>
</dbReference>
<feature type="compositionally biased region" description="Polar residues" evidence="10">
    <location>
        <begin position="1285"/>
        <end position="1302"/>
    </location>
</feature>
<feature type="region of interest" description="Disordered" evidence="10">
    <location>
        <begin position="473"/>
        <end position="502"/>
    </location>
</feature>
<dbReference type="Proteomes" id="UP000001554">
    <property type="component" value="Chromosome 3"/>
</dbReference>
<name>A0A9J7KRU8_BRAFL</name>
<keyword evidence="3" id="KW-0963">Cytoplasm</keyword>
<evidence type="ECO:0000256" key="10">
    <source>
        <dbReference type="SAM" id="MobiDB-lite"/>
    </source>
</evidence>
<evidence type="ECO:0000256" key="6">
    <source>
        <dbReference type="ARBA" id="ARBA00023212"/>
    </source>
</evidence>
<dbReference type="Pfam" id="PF00595">
    <property type="entry name" value="PDZ"/>
    <property type="match status" value="1"/>
</dbReference>
<feature type="region of interest" description="Disordered" evidence="10">
    <location>
        <begin position="515"/>
        <end position="701"/>
    </location>
</feature>
<dbReference type="PROSITE" id="PS50106">
    <property type="entry name" value="PDZ"/>
    <property type="match status" value="1"/>
</dbReference>
<feature type="compositionally biased region" description="Polar residues" evidence="10">
    <location>
        <begin position="1146"/>
        <end position="1164"/>
    </location>
</feature>
<dbReference type="GeneID" id="118410855"/>
<keyword evidence="5" id="KW-0009">Actin-binding</keyword>
<dbReference type="SUPFAM" id="SSF50156">
    <property type="entry name" value="PDZ domain-like"/>
    <property type="match status" value="1"/>
</dbReference>
<dbReference type="Gene3D" id="2.30.42.10">
    <property type="match status" value="1"/>
</dbReference>